<reference evidence="1 2" key="1">
    <citation type="submission" date="2022-01" db="EMBL/GenBank/DDBJ databases">
        <title>Whole genome-based taxonomy of the Shewanellaceae.</title>
        <authorList>
            <person name="Martin-Rodriguez A.J."/>
        </authorList>
    </citation>
    <scope>NUCLEOTIDE SEQUENCE [LARGE SCALE GENOMIC DNA]</scope>
    <source>
        <strain evidence="1 2">DSM 24955</strain>
    </source>
</reference>
<evidence type="ECO:0000313" key="2">
    <source>
        <dbReference type="Proteomes" id="UP001202134"/>
    </source>
</evidence>
<sequence length="360" mass="41156">MDYKPYLPVLKWRQGEYQALMRLKSSVKSSIRPLFVIPPIEFDFETQMPKKTAQAHIEPLVKRLEDKWGDGIASMDLHVSLHTSTMQSGELVPEYVYRLLKQSKTNIKPVITLHDEPEYIRIIMDYCRAKACGLDIRIKFEELADAENMALLPKLIIENNLNMAGIEIIIDFGSKSEYEPFERIGTLLAVLISKIDSFSSYKSIYLVGTALDFSSVPTNSLVTQPRADWKFYRRFYKENFERISNLGFGDFSIEPPEFAPALDMRVIKPAARIIYSTEELWVINKGSAFRDNPKQMHSMCHDFVCKSGFYVGSSLSEGDLKIHECAYYLCSNGSLTTWKEVGTSHHISFVVHQLASLHGQ</sequence>
<evidence type="ECO:0000313" key="1">
    <source>
        <dbReference type="EMBL" id="MCL1047012.1"/>
    </source>
</evidence>
<proteinExistence type="predicted"/>
<keyword evidence="2" id="KW-1185">Reference proteome</keyword>
<protein>
    <submittedName>
        <fullName evidence="1">Beta family protein</fullName>
    </submittedName>
</protein>
<organism evidence="1 2">
    <name type="scientific">Shewanella electrodiphila</name>
    <dbReference type="NCBI Taxonomy" id="934143"/>
    <lineage>
        <taxon>Bacteria</taxon>
        <taxon>Pseudomonadati</taxon>
        <taxon>Pseudomonadota</taxon>
        <taxon>Gammaproteobacteria</taxon>
        <taxon>Alteromonadales</taxon>
        <taxon>Shewanellaceae</taxon>
        <taxon>Shewanella</taxon>
    </lineage>
</organism>
<name>A0ABT0KT27_9GAMM</name>
<dbReference type="RefSeq" id="WP_248956541.1">
    <property type="nucleotide sequence ID" value="NZ_JAKIKU010000010.1"/>
</dbReference>
<dbReference type="Proteomes" id="UP001202134">
    <property type="component" value="Unassembled WGS sequence"/>
</dbReference>
<gene>
    <name evidence="1" type="ORF">L2737_17065</name>
</gene>
<dbReference type="EMBL" id="JAKIKU010000010">
    <property type="protein sequence ID" value="MCL1047012.1"/>
    <property type="molecule type" value="Genomic_DNA"/>
</dbReference>
<dbReference type="InterPro" id="IPR025683">
    <property type="entry name" value="Protein_beta"/>
</dbReference>
<accession>A0ABT0KT27</accession>
<dbReference type="Pfam" id="PF14350">
    <property type="entry name" value="Beta_protein"/>
    <property type="match status" value="1"/>
</dbReference>
<comment type="caution">
    <text evidence="1">The sequence shown here is derived from an EMBL/GenBank/DDBJ whole genome shotgun (WGS) entry which is preliminary data.</text>
</comment>